<feature type="domain" description="Soluble ligand binding" evidence="4">
    <location>
        <begin position="454"/>
        <end position="508"/>
    </location>
</feature>
<dbReference type="Proteomes" id="UP001063350">
    <property type="component" value="Chromosome"/>
</dbReference>
<name>A0A915XIE0_9BACT</name>
<evidence type="ECO:0000313" key="5">
    <source>
        <dbReference type="EMBL" id="BCO09724.1"/>
    </source>
</evidence>
<dbReference type="EMBL" id="AP024233">
    <property type="protein sequence ID" value="BCO09724.1"/>
    <property type="molecule type" value="Genomic_DNA"/>
</dbReference>
<dbReference type="PANTHER" id="PTHR33619:SF3">
    <property type="entry name" value="POLYSACCHARIDE EXPORT PROTEIN GFCE-RELATED"/>
    <property type="match status" value="1"/>
</dbReference>
<feature type="domain" description="Soluble ligand binding" evidence="4">
    <location>
        <begin position="193"/>
        <end position="243"/>
    </location>
</feature>
<evidence type="ECO:0000256" key="2">
    <source>
        <dbReference type="SAM" id="MobiDB-lite"/>
    </source>
</evidence>
<reference evidence="5" key="1">
    <citation type="submission" date="2020-12" db="EMBL/GenBank/DDBJ databases">
        <title>Desulfobium dissulfuricans gen. nov., sp. nov., a novel mesophilic, sulfate-reducing bacterium isolated from a deep-sea hydrothermal vent.</title>
        <authorList>
            <person name="Hashimoto Y."/>
            <person name="Tame A."/>
            <person name="Sawayama S."/>
            <person name="Miyazaki J."/>
            <person name="Takai K."/>
            <person name="Nakagawa S."/>
        </authorList>
    </citation>
    <scope>NUCLEOTIDE SEQUENCE</scope>
    <source>
        <strain evidence="5">GF1</strain>
    </source>
</reference>
<proteinExistence type="predicted"/>
<dbReference type="GO" id="GO:0015159">
    <property type="term" value="F:polysaccharide transmembrane transporter activity"/>
    <property type="evidence" value="ECO:0007669"/>
    <property type="project" value="InterPro"/>
</dbReference>
<dbReference type="KEGG" id="ddu:GF1_21000"/>
<dbReference type="Gene3D" id="3.30.1950.10">
    <property type="entry name" value="wza like domain"/>
    <property type="match status" value="1"/>
</dbReference>
<feature type="domain" description="Soluble ligand binding" evidence="4">
    <location>
        <begin position="277"/>
        <end position="320"/>
    </location>
</feature>
<sequence>MPAGIPAGTNISPQQIRQYMQNVPNAPALLSAARAQGEAGSGEVSAAEGEGAEGEGATAEQKVDTLRPAAFSSIEQLYRQQYNSPLARSLTQYGYNLFQTSTNYTSKLAVPGDSYIIGPGDKLRIRIWGNGQDAAYTGTVRRDGTIDVPQIGIIPVAGTPFGKLEDVFRSEAEKYIQGINLSVSLAELRSVEIYVIGEVSRPGLHLVPPFSTVIGGLISGGGVKKSGSLRTIKLFRDGTLVQVVDLYTLLLYGSREQDLPLQDGDVLFVPRIGPTAAVAGAVLQPAIYELTSEKTAADLLELAGGALPQTFTRKLLLRRFVDNQEFVIKDIDQRSGSADLAKVSIQNGDLLELQYLGATWPEVVRLEGNVWAPDIFKYRPGLKLSDILTDPSLLKPDSIIEFGLLHRYDPQTTRYRVERFPLARVFQHDYDAELAPYDRLEILSRKEYNIKEPVQLMGSVWRPGEYTYTPGLTLGDLLGMAGGFRFEADTGRIDLSRQEIRNGEVTTINKTLSADTNGDFPLQPYDYIYVRHVKDAASFKSVSITGEVKFPGTYRIRDGERLSDLIERAGGFTDKAYFYGAYFVSAKAKLIQQKSINKMIDDLELRVQSVLSDKAQTLATDKDAALIAGQQQALKGLIGRLRQVRATGRMSITLGPLASIKGTDFDFELHEGDSLHVPQKPNFVSVVGSVYNANSFLYRENLSLKDYLDRAGGPTKTADRKAVYVVKANGEVLASSQGSFFNSFWNYKPMPGDTVVVPENLDRLPYMQLIGNISDILFKIATTAGIIFAI</sequence>
<dbReference type="PANTHER" id="PTHR33619">
    <property type="entry name" value="POLYSACCHARIDE EXPORT PROTEIN GFCE-RELATED"/>
    <property type="match status" value="1"/>
</dbReference>
<dbReference type="InterPro" id="IPR003715">
    <property type="entry name" value="Poly_export_N"/>
</dbReference>
<keyword evidence="1" id="KW-0732">Signal</keyword>
<dbReference type="InterPro" id="IPR019554">
    <property type="entry name" value="Soluble_ligand-bd"/>
</dbReference>
<dbReference type="Pfam" id="PF10531">
    <property type="entry name" value="SLBB"/>
    <property type="match status" value="5"/>
</dbReference>
<feature type="compositionally biased region" description="Low complexity" evidence="2">
    <location>
        <begin position="35"/>
        <end position="60"/>
    </location>
</feature>
<protein>
    <submittedName>
        <fullName evidence="5">Sugar ABC transporter substrate-binding protein</fullName>
    </submittedName>
</protein>
<evidence type="ECO:0000256" key="1">
    <source>
        <dbReference type="ARBA" id="ARBA00022729"/>
    </source>
</evidence>
<feature type="domain" description="Soluble ligand binding" evidence="4">
    <location>
        <begin position="542"/>
        <end position="577"/>
    </location>
</feature>
<feature type="domain" description="Polysaccharide export protein N-terminal" evidence="3">
    <location>
        <begin position="112"/>
        <end position="185"/>
    </location>
</feature>
<gene>
    <name evidence="5" type="ORF">GF1_21000</name>
</gene>
<evidence type="ECO:0000259" key="3">
    <source>
        <dbReference type="Pfam" id="PF02563"/>
    </source>
</evidence>
<dbReference type="AlphaFoldDB" id="A0A915XIE0"/>
<feature type="region of interest" description="Disordered" evidence="2">
    <location>
        <begin position="34"/>
        <end position="60"/>
    </location>
</feature>
<dbReference type="Gene3D" id="3.10.560.10">
    <property type="entry name" value="Outer membrane lipoprotein wza domain like"/>
    <property type="match status" value="5"/>
</dbReference>
<accession>A0A915XIE0</accession>
<dbReference type="SUPFAM" id="SSF142984">
    <property type="entry name" value="Nqo1 middle domain-like"/>
    <property type="match status" value="1"/>
</dbReference>
<evidence type="ECO:0000313" key="6">
    <source>
        <dbReference type="Proteomes" id="UP001063350"/>
    </source>
</evidence>
<evidence type="ECO:0000259" key="4">
    <source>
        <dbReference type="Pfam" id="PF10531"/>
    </source>
</evidence>
<dbReference type="Pfam" id="PF02563">
    <property type="entry name" value="Poly_export"/>
    <property type="match status" value="1"/>
</dbReference>
<feature type="domain" description="Soluble ligand binding" evidence="4">
    <location>
        <begin position="684"/>
        <end position="732"/>
    </location>
</feature>
<dbReference type="InterPro" id="IPR049712">
    <property type="entry name" value="Poly_export"/>
</dbReference>
<keyword evidence="6" id="KW-1185">Reference proteome</keyword>
<organism evidence="5 6">
    <name type="scientific">Desulfolithobacter dissulfuricans</name>
    <dbReference type="NCBI Taxonomy" id="2795293"/>
    <lineage>
        <taxon>Bacteria</taxon>
        <taxon>Pseudomonadati</taxon>
        <taxon>Thermodesulfobacteriota</taxon>
        <taxon>Desulfobulbia</taxon>
        <taxon>Desulfobulbales</taxon>
        <taxon>Desulfobulbaceae</taxon>
        <taxon>Desulfolithobacter</taxon>
    </lineage>
</organism>